<proteinExistence type="predicted"/>
<dbReference type="Gene3D" id="3.30.420.10">
    <property type="entry name" value="Ribonuclease H-like superfamily/Ribonuclease H"/>
    <property type="match status" value="1"/>
</dbReference>
<evidence type="ECO:0000256" key="2">
    <source>
        <dbReference type="ARBA" id="ARBA00022801"/>
    </source>
</evidence>
<sequence>MPNGQEEAEYKQLYDAFLVLDVEGTCEHGSSFDYPNEIIEFPVCLMKWKDDKDRRELEVVDEFRSFVKPSWRPTLTKFCTELTGINQAQVDNAPSFTQVLESVFHFLVKHGLLDEKSRNPLSRFSWCSDGPYDVRDFVVKQCFISKIEIPTWLKGDVLDVNKMVTDWYISQNYQGKKMRAMLGRHPHRPSLNINNQLRVLGLPGFQGRNHSGIDDARNIARIVSECARRRMHLQPNTHIDPNRRWSWMGSYGQILLQN</sequence>
<organism evidence="5 6">
    <name type="scientific">Lentinula raphanica</name>
    <dbReference type="NCBI Taxonomy" id="153919"/>
    <lineage>
        <taxon>Eukaryota</taxon>
        <taxon>Fungi</taxon>
        <taxon>Dikarya</taxon>
        <taxon>Basidiomycota</taxon>
        <taxon>Agaricomycotina</taxon>
        <taxon>Agaricomycetes</taxon>
        <taxon>Agaricomycetidae</taxon>
        <taxon>Agaricales</taxon>
        <taxon>Marasmiineae</taxon>
        <taxon>Omphalotaceae</taxon>
        <taxon>Lentinula</taxon>
    </lineage>
</organism>
<dbReference type="PANTHER" id="PTHR23044:SF61">
    <property type="entry name" value="3'-5' EXORIBONUCLEASE 1-RELATED"/>
    <property type="match status" value="1"/>
</dbReference>
<dbReference type="InterPro" id="IPR047201">
    <property type="entry name" value="ERI-1_3'hExo-like"/>
</dbReference>
<evidence type="ECO:0000256" key="3">
    <source>
        <dbReference type="ARBA" id="ARBA00022839"/>
    </source>
</evidence>
<feature type="domain" description="Exonuclease" evidence="4">
    <location>
        <begin position="16"/>
        <end position="232"/>
    </location>
</feature>
<dbReference type="SUPFAM" id="SSF53098">
    <property type="entry name" value="Ribonuclease H-like"/>
    <property type="match status" value="1"/>
</dbReference>
<dbReference type="InterPro" id="IPR036397">
    <property type="entry name" value="RNaseH_sf"/>
</dbReference>
<dbReference type="CDD" id="cd06133">
    <property type="entry name" value="ERI-1_3'hExo_like"/>
    <property type="match status" value="1"/>
</dbReference>
<protein>
    <submittedName>
        <fullName evidence="5">Ribonuclease H-like domain-containing protein</fullName>
    </submittedName>
</protein>
<dbReference type="InterPro" id="IPR012337">
    <property type="entry name" value="RNaseH-like_sf"/>
</dbReference>
<dbReference type="EMBL" id="MU805952">
    <property type="protein sequence ID" value="KAJ3844463.1"/>
    <property type="molecule type" value="Genomic_DNA"/>
</dbReference>
<dbReference type="Proteomes" id="UP001163846">
    <property type="component" value="Unassembled WGS sequence"/>
</dbReference>
<dbReference type="SMART" id="SM00479">
    <property type="entry name" value="EXOIII"/>
    <property type="match status" value="1"/>
</dbReference>
<keyword evidence="1" id="KW-0540">Nuclease</keyword>
<evidence type="ECO:0000313" key="5">
    <source>
        <dbReference type="EMBL" id="KAJ3844463.1"/>
    </source>
</evidence>
<dbReference type="PANTHER" id="PTHR23044">
    <property type="entry name" value="3'-5' EXONUCLEASE ERI1-RELATED"/>
    <property type="match status" value="1"/>
</dbReference>
<keyword evidence="2" id="KW-0378">Hydrolase</keyword>
<reference evidence="5" key="1">
    <citation type="submission" date="2022-08" db="EMBL/GenBank/DDBJ databases">
        <authorList>
            <consortium name="DOE Joint Genome Institute"/>
            <person name="Min B."/>
            <person name="Riley R."/>
            <person name="Sierra-Patev S."/>
            <person name="Naranjo-Ortiz M."/>
            <person name="Looney B."/>
            <person name="Konkel Z."/>
            <person name="Slot J.C."/>
            <person name="Sakamoto Y."/>
            <person name="Steenwyk J.L."/>
            <person name="Rokas A."/>
            <person name="Carro J."/>
            <person name="Camarero S."/>
            <person name="Ferreira P."/>
            <person name="Molpeceres G."/>
            <person name="Ruiz-Duenas F.J."/>
            <person name="Serrano A."/>
            <person name="Henrissat B."/>
            <person name="Drula E."/>
            <person name="Hughes K.W."/>
            <person name="Mata J.L."/>
            <person name="Ishikawa N.K."/>
            <person name="Vargas-Isla R."/>
            <person name="Ushijima S."/>
            <person name="Smith C.A."/>
            <person name="Ahrendt S."/>
            <person name="Andreopoulos W."/>
            <person name="He G."/>
            <person name="Labutti K."/>
            <person name="Lipzen A."/>
            <person name="Ng V."/>
            <person name="Sandor L."/>
            <person name="Barry K."/>
            <person name="Martinez A.T."/>
            <person name="Xiao Y."/>
            <person name="Gibbons J.G."/>
            <person name="Terashima K."/>
            <person name="Hibbett D.S."/>
            <person name="Grigoriev I.V."/>
        </authorList>
    </citation>
    <scope>NUCLEOTIDE SEQUENCE</scope>
    <source>
        <strain evidence="5">TFB9207</strain>
    </source>
</reference>
<dbReference type="Pfam" id="PF00929">
    <property type="entry name" value="RNase_T"/>
    <property type="match status" value="1"/>
</dbReference>
<dbReference type="GO" id="GO:0003676">
    <property type="term" value="F:nucleic acid binding"/>
    <property type="evidence" value="ECO:0007669"/>
    <property type="project" value="InterPro"/>
</dbReference>
<keyword evidence="3" id="KW-0269">Exonuclease</keyword>
<evidence type="ECO:0000313" key="6">
    <source>
        <dbReference type="Proteomes" id="UP001163846"/>
    </source>
</evidence>
<evidence type="ECO:0000256" key="1">
    <source>
        <dbReference type="ARBA" id="ARBA00022722"/>
    </source>
</evidence>
<dbReference type="GO" id="GO:0000175">
    <property type="term" value="F:3'-5'-RNA exonuclease activity"/>
    <property type="evidence" value="ECO:0007669"/>
    <property type="project" value="InterPro"/>
</dbReference>
<accession>A0AA38PK71</accession>
<name>A0AA38PK71_9AGAR</name>
<dbReference type="InterPro" id="IPR013520">
    <property type="entry name" value="Ribonucl_H"/>
</dbReference>
<gene>
    <name evidence="5" type="ORF">F5878DRAFT_525697</name>
</gene>
<keyword evidence="6" id="KW-1185">Reference proteome</keyword>
<dbReference type="AlphaFoldDB" id="A0AA38PK71"/>
<comment type="caution">
    <text evidence="5">The sequence shown here is derived from an EMBL/GenBank/DDBJ whole genome shotgun (WGS) entry which is preliminary data.</text>
</comment>
<dbReference type="InterPro" id="IPR051274">
    <property type="entry name" value="3-5_Exoribonuclease"/>
</dbReference>
<evidence type="ECO:0000259" key="4">
    <source>
        <dbReference type="SMART" id="SM00479"/>
    </source>
</evidence>